<proteinExistence type="predicted"/>
<protein>
    <submittedName>
        <fullName evidence="1">Uncharacterized protein</fullName>
    </submittedName>
</protein>
<comment type="caution">
    <text evidence="1">The sequence shown here is derived from an EMBL/GenBank/DDBJ whole genome shotgun (WGS) entry which is preliminary data.</text>
</comment>
<organism evidence="1 2">
    <name type="scientific">Catenovulum agarivorans DS-2</name>
    <dbReference type="NCBI Taxonomy" id="1328313"/>
    <lineage>
        <taxon>Bacteria</taxon>
        <taxon>Pseudomonadati</taxon>
        <taxon>Pseudomonadota</taxon>
        <taxon>Gammaproteobacteria</taxon>
        <taxon>Alteromonadales</taxon>
        <taxon>Alteromonadaceae</taxon>
        <taxon>Catenovulum</taxon>
    </lineage>
</organism>
<dbReference type="STRING" id="1328313.DS2_09527"/>
<gene>
    <name evidence="1" type="ORF">DS2_09527</name>
</gene>
<dbReference type="AlphaFoldDB" id="W7QM46"/>
<keyword evidence="2" id="KW-1185">Reference proteome</keyword>
<evidence type="ECO:0000313" key="1">
    <source>
        <dbReference type="EMBL" id="EWH10022.1"/>
    </source>
</evidence>
<accession>W7QM46</accession>
<dbReference type="Proteomes" id="UP000019276">
    <property type="component" value="Unassembled WGS sequence"/>
</dbReference>
<reference evidence="1 2" key="1">
    <citation type="journal article" date="2014" name="Genome Announc.">
        <title>Draft Genome Sequence of the Agar-Degrading Bacterium Catenovulum sp. Strain DS-2, Isolated from Intestines of Haliotis diversicolor.</title>
        <authorList>
            <person name="Shan D."/>
            <person name="Li X."/>
            <person name="Gu Z."/>
            <person name="Wei G."/>
            <person name="Gao Z."/>
            <person name="Shao Z."/>
        </authorList>
    </citation>
    <scope>NUCLEOTIDE SEQUENCE [LARGE SCALE GENOMIC DNA]</scope>
    <source>
        <strain evidence="1 2">DS-2</strain>
    </source>
</reference>
<name>W7QM46_9ALTE</name>
<sequence length="105" mass="11933">MHLLAIATRTALSFFALCMLTVPSKLSAHEPCIQLRAGICPHKIIRSVTTKQPEFANKALCICISDFKELNDENLSEERRNELVQQVKDKYALDEQTLYNLLNGR</sequence>
<dbReference type="EMBL" id="ARZY01000016">
    <property type="protein sequence ID" value="EWH10022.1"/>
    <property type="molecule type" value="Genomic_DNA"/>
</dbReference>
<evidence type="ECO:0000313" key="2">
    <source>
        <dbReference type="Proteomes" id="UP000019276"/>
    </source>
</evidence>